<evidence type="ECO:0000313" key="1">
    <source>
        <dbReference type="EMBL" id="CEK40842.1"/>
    </source>
</evidence>
<evidence type="ECO:0000313" key="2">
    <source>
        <dbReference type="Proteomes" id="UP000030737"/>
    </source>
</evidence>
<proteinExistence type="predicted"/>
<dbReference type="KEGG" id="vg:26647089"/>
<dbReference type="RefSeq" id="YP_009214187.1">
    <property type="nucleotide sequence ID" value="NC_028959.1"/>
</dbReference>
<dbReference type="GeneID" id="26647089"/>
<organism evidence="1 2">
    <name type="scientific">Clostridium phage phiMMP03</name>
    <dbReference type="NCBI Taxonomy" id="1582157"/>
    <lineage>
        <taxon>Viruses</taxon>
        <taxon>Duplodnaviria</taxon>
        <taxon>Heunggongvirae</taxon>
        <taxon>Uroviricota</taxon>
        <taxon>Caudoviricetes</taxon>
        <taxon>Yongloolinvirus</taxon>
        <taxon>Yongloolinvirus MMP03</taxon>
    </lineage>
</organism>
<protein>
    <submittedName>
        <fullName evidence="1">Capsid protein</fullName>
    </submittedName>
</protein>
<dbReference type="EMBL" id="LN681542">
    <property type="protein sequence ID" value="CEK40842.1"/>
    <property type="molecule type" value="Genomic_DNA"/>
</dbReference>
<accession>A0A0A8WFI8</accession>
<keyword evidence="2" id="KW-1185">Reference proteome</keyword>
<gene>
    <name evidence="1" type="ORF">PHIMMP03_20007</name>
</gene>
<sequence>MAALNYAKEYSNVLAQAYPYTLNFGDLYATPNNGRYRWTGSKTIEIPTISTTGRVDSNRDTIAVAQRNYDNAWEPKVLTNQRKWSTLVHPADINQTNYVASIGNITKVYNEEQKFPEMDAYCISKIYADWTALGNTADTTVLTTTNVLEVFDKLMEKMTEARVPENGRILYVTPVVNTLIKNAKEIQRTVNIKDAGTSLNRQTTDIDTVKIIKVPSNLMKTAYDFTTGWKVGAGAKQIFMSLVHPSAIITPVSYQFSKLDEPTAVTEGKYFYFEESFEDVFILNKKADAIQFVVEGAGA</sequence>
<reference evidence="1 2" key="1">
    <citation type="submission" date="2014-12" db="EMBL/GenBank/DDBJ databases">
        <title>Whole Genome Sequence and Molecular Characterization of Siphoviridae / Myoviridae Phage Infecting Clostridium difficile.</title>
        <authorList>
            <person name="Monot M."/>
        </authorList>
    </citation>
    <scope>NUCLEOTIDE SEQUENCE [LARGE SCALE GENOMIC DNA]</scope>
</reference>
<dbReference type="OrthoDB" id="8023at10239"/>
<dbReference type="Proteomes" id="UP000030737">
    <property type="component" value="Segment"/>
</dbReference>
<name>A0A0A8WFI8_9CAUD</name>